<dbReference type="InterPro" id="IPR052761">
    <property type="entry name" value="Fungal_Detox/Toxin_TFs"/>
</dbReference>
<dbReference type="AlphaFoldDB" id="A0A9N9XWC2"/>
<dbReference type="PANTHER" id="PTHR47425">
    <property type="entry name" value="FARB-RELATED"/>
    <property type="match status" value="1"/>
</dbReference>
<evidence type="ECO:0008006" key="4">
    <source>
        <dbReference type="Google" id="ProtNLM"/>
    </source>
</evidence>
<evidence type="ECO:0000313" key="2">
    <source>
        <dbReference type="EMBL" id="CAG9975459.1"/>
    </source>
</evidence>
<organism evidence="2 3">
    <name type="scientific">Clonostachys byssicola</name>
    <dbReference type="NCBI Taxonomy" id="160290"/>
    <lineage>
        <taxon>Eukaryota</taxon>
        <taxon>Fungi</taxon>
        <taxon>Dikarya</taxon>
        <taxon>Ascomycota</taxon>
        <taxon>Pezizomycotina</taxon>
        <taxon>Sordariomycetes</taxon>
        <taxon>Hypocreomycetidae</taxon>
        <taxon>Hypocreales</taxon>
        <taxon>Bionectriaceae</taxon>
        <taxon>Clonostachys</taxon>
    </lineage>
</organism>
<dbReference type="EMBL" id="CABFNO020001264">
    <property type="protein sequence ID" value="CAG9975459.1"/>
    <property type="molecule type" value="Genomic_DNA"/>
</dbReference>
<feature type="region of interest" description="Disordered" evidence="1">
    <location>
        <begin position="410"/>
        <end position="448"/>
    </location>
</feature>
<reference evidence="2" key="1">
    <citation type="submission" date="2021-10" db="EMBL/GenBank/DDBJ databases">
        <authorList>
            <person name="Piombo E."/>
        </authorList>
    </citation>
    <scope>NUCLEOTIDE SEQUENCE</scope>
</reference>
<dbReference type="Proteomes" id="UP000754883">
    <property type="component" value="Unassembled WGS sequence"/>
</dbReference>
<proteinExistence type="predicted"/>
<gene>
    <name evidence="2" type="ORF">CBYS24578_00018748</name>
</gene>
<protein>
    <recommendedName>
        <fullName evidence="4">Transcription factor domain-containing protein</fullName>
    </recommendedName>
</protein>
<keyword evidence="3" id="KW-1185">Reference proteome</keyword>
<name>A0A9N9XWC2_9HYPO</name>
<comment type="caution">
    <text evidence="2">The sequence shown here is derived from an EMBL/GenBank/DDBJ whole genome shotgun (WGS) entry which is preliminary data.</text>
</comment>
<dbReference type="CDD" id="cd12148">
    <property type="entry name" value="fungal_TF_MHR"/>
    <property type="match status" value="1"/>
</dbReference>
<accession>A0A9N9XWC2</accession>
<sequence>MAYCPFSDDTSPNDFIEYTDWCPASLDNFWSAGLTLTDHVDYTRYSFLIINNLRCLSQEDIAVLQLQGCLQLPNRRITDELIRQYFMHVHPMLPLLSESHFWRVYCRPESEFGTESEKIPLLLFWAMLFASCGRLFDLDTESSPIVMAQSALLLTFWSVPSKPAPFGPNTMWLKIAIHYAQMVNAHHACLPNASPTRPGNAQGPLMRLWWCCIIRDRSLSLGLRRSLQISKLYQVPDYIDFQEEIHSSKVYDPTTKQILTRILVHFMDLCMILTDLLIVSSQEDYHYQLSKGRNEVMGRLSACRIALQSWHDRMNLEFPTSNENKEFYHNSVIIHVNMTHIYYNAAMLTLHQWEILFDACSPAATAHSVSLHTSPSKQTEQVEEAALSIADRLTELMQLGLIPCAPDSSLGPSLTDIPRQEGPNAQSDADPPDKPGQDRPTPNVTCIEQDNPFEANTASFDDFLAVLEATTKESEGSSANSMQFSDSVSRNGMQDELEYLLPGNSEVYLQASHFSEIPEFSWMSDNFLEFASEGGSETLNMTPSLDSVLKTAERASTNENPPVGDV</sequence>
<evidence type="ECO:0000256" key="1">
    <source>
        <dbReference type="SAM" id="MobiDB-lite"/>
    </source>
</evidence>
<dbReference type="OrthoDB" id="5121955at2759"/>
<dbReference type="PANTHER" id="PTHR47425:SF2">
    <property type="entry name" value="FARB-RELATED"/>
    <property type="match status" value="1"/>
</dbReference>
<evidence type="ECO:0000313" key="3">
    <source>
        <dbReference type="Proteomes" id="UP000754883"/>
    </source>
</evidence>